<name>A0A0L0D392_THETB</name>
<comment type="catalytic activity">
    <reaction evidence="1">
        <text>O-phospho-L-threonyl-[protein] + H2O = L-threonyl-[protein] + phosphate</text>
        <dbReference type="Rhea" id="RHEA:47004"/>
        <dbReference type="Rhea" id="RHEA-COMP:11060"/>
        <dbReference type="Rhea" id="RHEA-COMP:11605"/>
        <dbReference type="ChEBI" id="CHEBI:15377"/>
        <dbReference type="ChEBI" id="CHEBI:30013"/>
        <dbReference type="ChEBI" id="CHEBI:43474"/>
        <dbReference type="ChEBI" id="CHEBI:61977"/>
        <dbReference type="EC" id="3.1.3.16"/>
    </reaction>
</comment>
<keyword evidence="1" id="KW-0460">Magnesium</keyword>
<dbReference type="OMA" id="EDEEYPR"/>
<evidence type="ECO:0000256" key="1">
    <source>
        <dbReference type="RuleBase" id="RU366020"/>
    </source>
</evidence>
<dbReference type="STRING" id="461836.A0A0L0D392"/>
<dbReference type="Pfam" id="PF13672">
    <property type="entry name" value="PP2C_2"/>
    <property type="match status" value="1"/>
</dbReference>
<dbReference type="Gene3D" id="3.60.40.10">
    <property type="entry name" value="PPM-type phosphatase domain"/>
    <property type="match status" value="1"/>
</dbReference>
<keyword evidence="1" id="KW-0479">Metal-binding</keyword>
<dbReference type="PROSITE" id="PS51746">
    <property type="entry name" value="PPM_2"/>
    <property type="match status" value="1"/>
</dbReference>
<dbReference type="RefSeq" id="XP_013760414.1">
    <property type="nucleotide sequence ID" value="XM_013904960.1"/>
</dbReference>
<dbReference type="EC" id="3.1.3.16" evidence="1"/>
<dbReference type="PANTHER" id="PTHR12320">
    <property type="entry name" value="PROTEIN PHOSPHATASE 2C"/>
    <property type="match status" value="1"/>
</dbReference>
<evidence type="ECO:0000259" key="2">
    <source>
        <dbReference type="PROSITE" id="PS51746"/>
    </source>
</evidence>
<dbReference type="GO" id="GO:0046872">
    <property type="term" value="F:metal ion binding"/>
    <property type="evidence" value="ECO:0007669"/>
    <property type="project" value="UniProtKB-UniRule"/>
</dbReference>
<keyword evidence="1" id="KW-0464">Manganese</keyword>
<dbReference type="AlphaFoldDB" id="A0A0L0D392"/>
<comment type="catalytic activity">
    <reaction evidence="1">
        <text>O-phospho-L-seryl-[protein] + H2O = L-seryl-[protein] + phosphate</text>
        <dbReference type="Rhea" id="RHEA:20629"/>
        <dbReference type="Rhea" id="RHEA-COMP:9863"/>
        <dbReference type="Rhea" id="RHEA-COMP:11604"/>
        <dbReference type="ChEBI" id="CHEBI:15377"/>
        <dbReference type="ChEBI" id="CHEBI:29999"/>
        <dbReference type="ChEBI" id="CHEBI:43474"/>
        <dbReference type="ChEBI" id="CHEBI:83421"/>
        <dbReference type="EC" id="3.1.3.16"/>
    </reaction>
</comment>
<keyword evidence="1" id="KW-0904">Protein phosphatase</keyword>
<keyword evidence="4" id="KW-1185">Reference proteome</keyword>
<gene>
    <name evidence="3" type="ORF">AMSG_03078</name>
</gene>
<evidence type="ECO:0000313" key="3">
    <source>
        <dbReference type="EMBL" id="KNC46641.1"/>
    </source>
</evidence>
<comment type="cofactor">
    <cofactor evidence="1">
        <name>Mg(2+)</name>
        <dbReference type="ChEBI" id="CHEBI:18420"/>
    </cofactor>
</comment>
<dbReference type="SMART" id="SM00332">
    <property type="entry name" value="PP2Cc"/>
    <property type="match status" value="1"/>
</dbReference>
<dbReference type="InterPro" id="IPR001932">
    <property type="entry name" value="PPM-type_phosphatase-like_dom"/>
</dbReference>
<sequence>MPAPSKERSEDAMVVEPEHGVLAVLDGVGGWASVPGANPAEFAARLADALRAAAAAGAAADADADADAAAADAHRVVDLADAAVASLDKSTIMLGSSTMNVARIGRGASPELHIYNLGDSQARVLARTGDDGYAIVASTENGPSSQIVFNMPYQVGRNGNAVDDGSLFSVPVARGDVVLLTSDGIHDNLFNNQIVAVVDSLLGAASGPLQDLPHDELSTLLDAAAARLIIDARFHAERDAPTPFSPHGGKPDDSTAVVAVVV</sequence>
<proteinExistence type="inferred from homology"/>
<accession>A0A0L0D392</accession>
<dbReference type="OrthoDB" id="60843at2759"/>
<keyword evidence="1" id="KW-0378">Hydrolase</keyword>
<comment type="cofactor">
    <cofactor evidence="1">
        <name>Mn(2+)</name>
        <dbReference type="ChEBI" id="CHEBI:29035"/>
    </cofactor>
</comment>
<organism evidence="3 4">
    <name type="scientific">Thecamonas trahens ATCC 50062</name>
    <dbReference type="NCBI Taxonomy" id="461836"/>
    <lineage>
        <taxon>Eukaryota</taxon>
        <taxon>Apusozoa</taxon>
        <taxon>Apusomonadida</taxon>
        <taxon>Apusomonadidae</taxon>
        <taxon>Thecamonas</taxon>
    </lineage>
</organism>
<reference evidence="3 4" key="1">
    <citation type="submission" date="2010-05" db="EMBL/GenBank/DDBJ databases">
        <title>The Genome Sequence of Thecamonas trahens ATCC 50062.</title>
        <authorList>
            <consortium name="The Broad Institute Genome Sequencing Platform"/>
            <person name="Russ C."/>
            <person name="Cuomo C."/>
            <person name="Shea T."/>
            <person name="Young S.K."/>
            <person name="Zeng Q."/>
            <person name="Koehrsen M."/>
            <person name="Haas B."/>
            <person name="Borodovsky M."/>
            <person name="Guigo R."/>
            <person name="Alvarado L."/>
            <person name="Berlin A."/>
            <person name="Bochicchio J."/>
            <person name="Borenstein D."/>
            <person name="Chapman S."/>
            <person name="Chen Z."/>
            <person name="Freedman E."/>
            <person name="Gellesch M."/>
            <person name="Goldberg J."/>
            <person name="Griggs A."/>
            <person name="Gujja S."/>
            <person name="Heilman E."/>
            <person name="Heiman D."/>
            <person name="Hepburn T."/>
            <person name="Howarth C."/>
            <person name="Jen D."/>
            <person name="Larson L."/>
            <person name="Mehta T."/>
            <person name="Park D."/>
            <person name="Pearson M."/>
            <person name="Roberts A."/>
            <person name="Saif S."/>
            <person name="Shenoy N."/>
            <person name="Sisk P."/>
            <person name="Stolte C."/>
            <person name="Sykes S."/>
            <person name="Thomson T."/>
            <person name="Walk T."/>
            <person name="White J."/>
            <person name="Yandava C."/>
            <person name="Burger G."/>
            <person name="Gray M.W."/>
            <person name="Holland P.W.H."/>
            <person name="King N."/>
            <person name="Lang F.B.F."/>
            <person name="Roger A.J."/>
            <person name="Ruiz-Trillo I."/>
            <person name="Lander E."/>
            <person name="Nusbaum C."/>
        </authorList>
    </citation>
    <scope>NUCLEOTIDE SEQUENCE [LARGE SCALE GENOMIC DNA]</scope>
    <source>
        <strain evidence="3 4">ATCC 50062</strain>
    </source>
</reference>
<dbReference type="GO" id="GO:0004722">
    <property type="term" value="F:protein serine/threonine phosphatase activity"/>
    <property type="evidence" value="ECO:0007669"/>
    <property type="project" value="UniProtKB-EC"/>
</dbReference>
<comment type="similarity">
    <text evidence="1">Belongs to the PP2C family.</text>
</comment>
<dbReference type="eggNOG" id="KOG1379">
    <property type="taxonomic scope" value="Eukaryota"/>
</dbReference>
<protein>
    <recommendedName>
        <fullName evidence="1">Protein phosphatase</fullName>
        <ecNumber evidence="1">3.1.3.16</ecNumber>
    </recommendedName>
</protein>
<dbReference type="InterPro" id="IPR039123">
    <property type="entry name" value="PPTC7"/>
</dbReference>
<dbReference type="EMBL" id="GL349443">
    <property type="protein sequence ID" value="KNC46641.1"/>
    <property type="molecule type" value="Genomic_DNA"/>
</dbReference>
<dbReference type="PANTHER" id="PTHR12320:SF60">
    <property type="entry name" value="PROTEIN PHOSPHATASE 2C 26-RELATED"/>
    <property type="match status" value="1"/>
</dbReference>
<evidence type="ECO:0000313" key="4">
    <source>
        <dbReference type="Proteomes" id="UP000054408"/>
    </source>
</evidence>
<dbReference type="Proteomes" id="UP000054408">
    <property type="component" value="Unassembled WGS sequence"/>
</dbReference>
<dbReference type="InterPro" id="IPR036457">
    <property type="entry name" value="PPM-type-like_dom_sf"/>
</dbReference>
<feature type="domain" description="PPM-type phosphatase" evidence="2">
    <location>
        <begin position="1"/>
        <end position="261"/>
    </location>
</feature>
<dbReference type="GeneID" id="25562713"/>
<dbReference type="SUPFAM" id="SSF81606">
    <property type="entry name" value="PP2C-like"/>
    <property type="match status" value="1"/>
</dbReference>